<evidence type="ECO:0000313" key="3">
    <source>
        <dbReference type="EMBL" id="PZG16334.1"/>
    </source>
</evidence>
<dbReference type="EMBL" id="POUD01000086">
    <property type="protein sequence ID" value="PZG16334.1"/>
    <property type="molecule type" value="Genomic_DNA"/>
</dbReference>
<evidence type="ECO:0000313" key="4">
    <source>
        <dbReference type="Proteomes" id="UP000249304"/>
    </source>
</evidence>
<dbReference type="CDD" id="cd00761">
    <property type="entry name" value="Glyco_tranf_GTA_type"/>
    <property type="match status" value="1"/>
</dbReference>
<evidence type="ECO:0000259" key="2">
    <source>
        <dbReference type="Pfam" id="PF22181"/>
    </source>
</evidence>
<dbReference type="Proteomes" id="UP000249304">
    <property type="component" value="Unassembled WGS sequence"/>
</dbReference>
<dbReference type="SUPFAM" id="SSF53448">
    <property type="entry name" value="Nucleotide-diphospho-sugar transferases"/>
    <property type="match status" value="1"/>
</dbReference>
<proteinExistence type="predicted"/>
<feature type="domain" description="TarS/TarP linker" evidence="2">
    <location>
        <begin position="234"/>
        <end position="328"/>
    </location>
</feature>
<dbReference type="PANTHER" id="PTHR22916">
    <property type="entry name" value="GLYCOSYLTRANSFERASE"/>
    <property type="match status" value="1"/>
</dbReference>
<organism evidence="3 4">
    <name type="scientific">Nonomuraea aridisoli</name>
    <dbReference type="NCBI Taxonomy" id="2070368"/>
    <lineage>
        <taxon>Bacteria</taxon>
        <taxon>Bacillati</taxon>
        <taxon>Actinomycetota</taxon>
        <taxon>Actinomycetes</taxon>
        <taxon>Streptosporangiales</taxon>
        <taxon>Streptosporangiaceae</taxon>
        <taxon>Nonomuraea</taxon>
    </lineage>
</organism>
<protein>
    <submittedName>
        <fullName evidence="3">Uncharacterized protein</fullName>
    </submittedName>
</protein>
<dbReference type="InterPro" id="IPR001173">
    <property type="entry name" value="Glyco_trans_2-like"/>
</dbReference>
<dbReference type="PANTHER" id="PTHR22916:SF3">
    <property type="entry name" value="UDP-GLCNAC:BETAGAL BETA-1,3-N-ACETYLGLUCOSAMINYLTRANSFERASE-LIKE PROTEIN 1"/>
    <property type="match status" value="1"/>
</dbReference>
<keyword evidence="4" id="KW-1185">Reference proteome</keyword>
<name>A0A2W2FMK8_9ACTN</name>
<dbReference type="AlphaFoldDB" id="A0A2W2FMK8"/>
<dbReference type="GO" id="GO:0016758">
    <property type="term" value="F:hexosyltransferase activity"/>
    <property type="evidence" value="ECO:0007669"/>
    <property type="project" value="UniProtKB-ARBA"/>
</dbReference>
<gene>
    <name evidence="3" type="ORF">C1J01_21210</name>
</gene>
<dbReference type="Pfam" id="PF00535">
    <property type="entry name" value="Glycos_transf_2"/>
    <property type="match status" value="1"/>
</dbReference>
<dbReference type="Gene3D" id="3.90.550.10">
    <property type="entry name" value="Spore Coat Polysaccharide Biosynthesis Protein SpsA, Chain A"/>
    <property type="match status" value="1"/>
</dbReference>
<dbReference type="InterPro" id="IPR054028">
    <property type="entry name" value="TarS/TarP_linker"/>
</dbReference>
<reference evidence="3 4" key="1">
    <citation type="submission" date="2018-01" db="EMBL/GenBank/DDBJ databases">
        <title>Draft genome sequence of Nonomuraea sp. KC333.</title>
        <authorList>
            <person name="Sahin N."/>
            <person name="Saygin H."/>
            <person name="Ay H."/>
        </authorList>
    </citation>
    <scope>NUCLEOTIDE SEQUENCE [LARGE SCALE GENOMIC DNA]</scope>
    <source>
        <strain evidence="3 4">KC333</strain>
    </source>
</reference>
<dbReference type="InterPro" id="IPR029044">
    <property type="entry name" value="Nucleotide-diphossugar_trans"/>
</dbReference>
<evidence type="ECO:0000259" key="1">
    <source>
        <dbReference type="Pfam" id="PF00535"/>
    </source>
</evidence>
<comment type="caution">
    <text evidence="3">The sequence shown here is derived from an EMBL/GenBank/DDBJ whole genome shotgun (WGS) entry which is preliminary data.</text>
</comment>
<sequence length="608" mass="66922">MVAMSATGTGDDAVDVSVVIPVHNCRAYLDRCLTSALVQRVKKEIVVVDDGSTDGSAELLDLYAEYHGDTIKVVRIPGGSTGAGRPRNLGIEHATGRYVFFCDADDYLGPEALERMVAMADRNGSDIVLGKVVGHGRRAPQSMFQRSADRAELGDSTVYNSLSCFKLFRRELIEHHRIRFGEGMLVGEDILFTVHAYCHARVISVVADYDCYHLVSRPDGSSIMQQPGSRDPLGWLTMIREPIRLMARHVEPGPLRDHLLRRHFRLDVFAQLGPAFLESDDVRRKDIAREVAALCDEWYTPGVHERLGTIDRQRVTALDDVDRLVRLARIESATIRRRLTGLRWEGECLVVSGAARLAGHPRDDGLAVVLRARHDPARELVLPAERKGGEFTARVDVGALDSGVWDLKVAVEIEGVVRLGRLGAERDSGVGRPQPRMVGGVVAVPYFTRDNGNLSIDMGGHVAAVPGAARLVRTRWTFGQRLLVDGEVSVAGTAPAAAAIRRIVWRERTTGSERDDRVVALPGGGFVARPAVGRLAPGTWDAYLELELGGPPARFRIETDEDTVAAPRGWWAVALLRTVRPYATPGKGRLSAVVRRLTPRRLIKRMIR</sequence>
<feature type="domain" description="Glycosyltransferase 2-like" evidence="1">
    <location>
        <begin position="17"/>
        <end position="174"/>
    </location>
</feature>
<dbReference type="Pfam" id="PF22181">
    <property type="entry name" value="TarS_linker"/>
    <property type="match status" value="1"/>
</dbReference>
<accession>A0A2W2FMK8</accession>